<gene>
    <name evidence="7" type="ORF">R54767_03979</name>
</gene>
<dbReference type="InterPro" id="IPR013786">
    <property type="entry name" value="AcylCoA_DH/ox_N"/>
</dbReference>
<keyword evidence="4" id="KW-0274">FAD</keyword>
<dbReference type="SUPFAM" id="SSF56645">
    <property type="entry name" value="Acyl-CoA dehydrogenase NM domain-like"/>
    <property type="match status" value="1"/>
</dbReference>
<dbReference type="PANTHER" id="PTHR43884:SF12">
    <property type="entry name" value="ISOVALERYL-COA DEHYDROGENASE, MITOCHONDRIAL-RELATED"/>
    <property type="match status" value="1"/>
</dbReference>
<evidence type="ECO:0000259" key="5">
    <source>
        <dbReference type="Pfam" id="PF00441"/>
    </source>
</evidence>
<dbReference type="InterPro" id="IPR009100">
    <property type="entry name" value="AcylCoA_DH/oxidase_NM_dom_sf"/>
</dbReference>
<dbReference type="InterPro" id="IPR009075">
    <property type="entry name" value="AcylCo_DH/oxidase_C"/>
</dbReference>
<protein>
    <recommendedName>
        <fullName evidence="9">Acyl-CoA dehydrogenase</fullName>
    </recommendedName>
</protein>
<accession>A0ABN7QRY4</accession>
<keyword evidence="8" id="KW-1185">Reference proteome</keyword>
<evidence type="ECO:0000256" key="1">
    <source>
        <dbReference type="ARBA" id="ARBA00001974"/>
    </source>
</evidence>
<evidence type="ECO:0000313" key="8">
    <source>
        <dbReference type="Proteomes" id="UP000789752"/>
    </source>
</evidence>
<comment type="cofactor">
    <cofactor evidence="1">
        <name>FAD</name>
        <dbReference type="ChEBI" id="CHEBI:57692"/>
    </cofactor>
</comment>
<evidence type="ECO:0000256" key="4">
    <source>
        <dbReference type="ARBA" id="ARBA00022827"/>
    </source>
</evidence>
<comment type="caution">
    <text evidence="7">The sequence shown here is derived from an EMBL/GenBank/DDBJ whole genome shotgun (WGS) entry which is preliminary data.</text>
</comment>
<evidence type="ECO:0000256" key="3">
    <source>
        <dbReference type="ARBA" id="ARBA00022630"/>
    </source>
</evidence>
<dbReference type="Pfam" id="PF00441">
    <property type="entry name" value="Acyl-CoA_dh_1"/>
    <property type="match status" value="1"/>
</dbReference>
<reference evidence="7 8" key="1">
    <citation type="submission" date="2021-04" db="EMBL/GenBank/DDBJ databases">
        <authorList>
            <person name="Vanwijnsberghe S."/>
        </authorList>
    </citation>
    <scope>NUCLEOTIDE SEQUENCE [LARGE SCALE GENOMIC DNA]</scope>
    <source>
        <strain evidence="7 8">LMG 32171</strain>
    </source>
</reference>
<sequence length="371" mass="39754">MLSGEASISDLAPASWTLSDDQQRLCAAVTQFARKRLEPLLARSPDAAVWQETVSLAAGLELGTMILPEDRGGMAISRHDLALVIEELAAGPLERAVELTLSSAALMTLRAHDALGLLPARDIRHYFDGTTSIALSIPDVDASGLWLLRQHPASRTITVQVADNHPRLVLATLTANQYASQGAPVAVLGALSLERYRPTPAIEPPLLVMPKGPDRHGVDPAQTWLVETAIYLGALLSGAMRHSVNFAFDYSTSRQTFRKPLGSHQLVAARLADMLVAAHGVHLFLRSVAAQDAATPVATVRQMARHAAAEAMDVSRELVQLCGGHGYVEGLLPAARFQTMHWFAMLLMQVDAALDVFSPSARPGTPDGEPA</sequence>
<feature type="domain" description="Acyl-CoA dehydrogenase/oxidase N-terminal" evidence="6">
    <location>
        <begin position="19"/>
        <end position="103"/>
    </location>
</feature>
<dbReference type="Pfam" id="PF02771">
    <property type="entry name" value="Acyl-CoA_dh_N"/>
    <property type="match status" value="1"/>
</dbReference>
<evidence type="ECO:0000259" key="6">
    <source>
        <dbReference type="Pfam" id="PF02771"/>
    </source>
</evidence>
<dbReference type="InterPro" id="IPR037069">
    <property type="entry name" value="AcylCoA_DH/ox_N_sf"/>
</dbReference>
<organism evidence="7 8">
    <name type="scientific">Paraburkholderia gardini</name>
    <dbReference type="NCBI Taxonomy" id="2823469"/>
    <lineage>
        <taxon>Bacteria</taxon>
        <taxon>Pseudomonadati</taxon>
        <taxon>Pseudomonadota</taxon>
        <taxon>Betaproteobacteria</taxon>
        <taxon>Burkholderiales</taxon>
        <taxon>Burkholderiaceae</taxon>
        <taxon>Paraburkholderia</taxon>
    </lineage>
</organism>
<dbReference type="EMBL" id="CAJQYY010000025">
    <property type="protein sequence ID" value="CAG4913248.1"/>
    <property type="molecule type" value="Genomic_DNA"/>
</dbReference>
<comment type="similarity">
    <text evidence="2">Belongs to the acyl-CoA dehydrogenase family.</text>
</comment>
<dbReference type="Proteomes" id="UP000789752">
    <property type="component" value="Unassembled WGS sequence"/>
</dbReference>
<keyword evidence="3" id="KW-0285">Flavoprotein</keyword>
<evidence type="ECO:0008006" key="9">
    <source>
        <dbReference type="Google" id="ProtNLM"/>
    </source>
</evidence>
<dbReference type="InterPro" id="IPR036250">
    <property type="entry name" value="AcylCo_DH-like_C"/>
</dbReference>
<dbReference type="RefSeq" id="WP_228981396.1">
    <property type="nucleotide sequence ID" value="NZ_CAJQYY010000025.1"/>
</dbReference>
<evidence type="ECO:0000313" key="7">
    <source>
        <dbReference type="EMBL" id="CAG4913248.1"/>
    </source>
</evidence>
<feature type="domain" description="Acyl-CoA dehydrogenase/oxidase C-terminal" evidence="5">
    <location>
        <begin position="216"/>
        <end position="332"/>
    </location>
</feature>
<dbReference type="SUPFAM" id="SSF47203">
    <property type="entry name" value="Acyl-CoA dehydrogenase C-terminal domain-like"/>
    <property type="match status" value="1"/>
</dbReference>
<evidence type="ECO:0000256" key="2">
    <source>
        <dbReference type="ARBA" id="ARBA00009347"/>
    </source>
</evidence>
<proteinExistence type="inferred from homology"/>
<dbReference type="Gene3D" id="1.10.540.10">
    <property type="entry name" value="Acyl-CoA dehydrogenase/oxidase, N-terminal domain"/>
    <property type="match status" value="1"/>
</dbReference>
<dbReference type="Gene3D" id="1.20.140.10">
    <property type="entry name" value="Butyryl-CoA Dehydrogenase, subunit A, domain 3"/>
    <property type="match status" value="1"/>
</dbReference>
<dbReference type="PANTHER" id="PTHR43884">
    <property type="entry name" value="ACYL-COA DEHYDROGENASE"/>
    <property type="match status" value="1"/>
</dbReference>
<name>A0ABN7QRY4_9BURK</name>